<dbReference type="GO" id="GO:0051082">
    <property type="term" value="F:unfolded protein binding"/>
    <property type="evidence" value="ECO:0007669"/>
    <property type="project" value="InterPro"/>
</dbReference>
<dbReference type="NCBIfam" id="TIGR00293">
    <property type="entry name" value="prefoldin subunit alpha"/>
    <property type="match status" value="1"/>
</dbReference>
<organism evidence="4 5">
    <name type="scientific">Glarea lozoyensis (strain ATCC 20868 / MF5171)</name>
    <dbReference type="NCBI Taxonomy" id="1116229"/>
    <lineage>
        <taxon>Eukaryota</taxon>
        <taxon>Fungi</taxon>
        <taxon>Dikarya</taxon>
        <taxon>Ascomycota</taxon>
        <taxon>Pezizomycotina</taxon>
        <taxon>Leotiomycetes</taxon>
        <taxon>Helotiales</taxon>
        <taxon>Helotiaceae</taxon>
        <taxon>Glarea</taxon>
    </lineage>
</organism>
<dbReference type="PANTHER" id="PTHR12674">
    <property type="entry name" value="PREFOLDIN SUBUNIT 5"/>
    <property type="match status" value="1"/>
</dbReference>
<protein>
    <submittedName>
        <fullName evidence="4">Prefoldin</fullName>
    </submittedName>
</protein>
<dbReference type="Gene3D" id="1.10.287.370">
    <property type="match status" value="1"/>
</dbReference>
<dbReference type="AlphaFoldDB" id="S3E1L0"/>
<dbReference type="FunFam" id="1.10.287.370:FF:000004">
    <property type="entry name" value="Probable prefoldin subunit 5"/>
    <property type="match status" value="1"/>
</dbReference>
<evidence type="ECO:0000313" key="4">
    <source>
        <dbReference type="EMBL" id="EPE32363.1"/>
    </source>
</evidence>
<dbReference type="GO" id="GO:0006457">
    <property type="term" value="P:protein folding"/>
    <property type="evidence" value="ECO:0007669"/>
    <property type="project" value="InterPro"/>
</dbReference>
<evidence type="ECO:0000256" key="3">
    <source>
        <dbReference type="SAM" id="Coils"/>
    </source>
</evidence>
<comment type="similarity">
    <text evidence="1">Belongs to the prefoldin subunit alpha family.</text>
</comment>
<dbReference type="RefSeq" id="XP_008080375.1">
    <property type="nucleotide sequence ID" value="XM_008082184.1"/>
</dbReference>
<dbReference type="HOGENOM" id="CLU_091867_0_2_1"/>
<feature type="coiled-coil region" evidence="3">
    <location>
        <begin position="16"/>
        <end position="43"/>
    </location>
</feature>
<keyword evidence="2" id="KW-0143">Chaperone</keyword>
<name>S3E1L0_GLAL2</name>
<dbReference type="eggNOG" id="KOG3048">
    <property type="taxonomic scope" value="Eukaryota"/>
</dbReference>
<dbReference type="OMA" id="QAKFKAC"/>
<dbReference type="GO" id="GO:0005737">
    <property type="term" value="C:cytoplasm"/>
    <property type="evidence" value="ECO:0007669"/>
    <property type="project" value="EnsemblFungi"/>
</dbReference>
<dbReference type="CDD" id="cd23157">
    <property type="entry name" value="Prefoldin_5"/>
    <property type="match status" value="1"/>
</dbReference>
<gene>
    <name evidence="4" type="ORF">GLAREA_07496</name>
</gene>
<keyword evidence="3" id="KW-0175">Coiled coil</keyword>
<dbReference type="GO" id="GO:0051286">
    <property type="term" value="C:cell tip"/>
    <property type="evidence" value="ECO:0007669"/>
    <property type="project" value="EnsemblFungi"/>
</dbReference>
<dbReference type="Proteomes" id="UP000016922">
    <property type="component" value="Unassembled WGS sequence"/>
</dbReference>
<evidence type="ECO:0000256" key="1">
    <source>
        <dbReference type="ARBA" id="ARBA00010048"/>
    </source>
</evidence>
<dbReference type="InterPro" id="IPR004127">
    <property type="entry name" value="Prefoldin_subunit_alpha"/>
</dbReference>
<dbReference type="GO" id="GO:1990113">
    <property type="term" value="P:RNA polymerase I assembly"/>
    <property type="evidence" value="ECO:0007669"/>
    <property type="project" value="TreeGrafter"/>
</dbReference>
<dbReference type="OrthoDB" id="10267474at2759"/>
<dbReference type="STRING" id="1116229.S3E1L0"/>
<dbReference type="GO" id="GO:0032153">
    <property type="term" value="C:cell division site"/>
    <property type="evidence" value="ECO:0007669"/>
    <property type="project" value="EnsemblFungi"/>
</dbReference>
<dbReference type="GO" id="GO:1990114">
    <property type="term" value="P:RNA polymerase II core complex assembly"/>
    <property type="evidence" value="ECO:0007669"/>
    <property type="project" value="TreeGrafter"/>
</dbReference>
<accession>S3E1L0</accession>
<proteinExistence type="inferred from homology"/>
<reference evidence="4 5" key="1">
    <citation type="journal article" date="2013" name="BMC Genomics">
        <title>Genomics-driven discovery of the pneumocandin biosynthetic gene cluster in the fungus Glarea lozoyensis.</title>
        <authorList>
            <person name="Chen L."/>
            <person name="Yue Q."/>
            <person name="Zhang X."/>
            <person name="Xiang M."/>
            <person name="Wang C."/>
            <person name="Li S."/>
            <person name="Che Y."/>
            <person name="Ortiz-Lopez F.J."/>
            <person name="Bills G.F."/>
            <person name="Liu X."/>
            <person name="An Z."/>
        </authorList>
    </citation>
    <scope>NUCLEOTIDE SEQUENCE [LARGE SCALE GENOMIC DNA]</scope>
    <source>
        <strain evidence="5">ATCC 20868 / MF5171</strain>
    </source>
</reference>
<dbReference type="InterPro" id="IPR011599">
    <property type="entry name" value="PFD_alpha_archaea"/>
</dbReference>
<dbReference type="GO" id="GO:0015631">
    <property type="term" value="F:tubulin binding"/>
    <property type="evidence" value="ECO:0007669"/>
    <property type="project" value="EnsemblFungi"/>
</dbReference>
<dbReference type="EMBL" id="KE145359">
    <property type="protein sequence ID" value="EPE32363.1"/>
    <property type="molecule type" value="Genomic_DNA"/>
</dbReference>
<dbReference type="Pfam" id="PF02996">
    <property type="entry name" value="Prefoldin"/>
    <property type="match status" value="1"/>
</dbReference>
<keyword evidence="5" id="KW-1185">Reference proteome</keyword>
<evidence type="ECO:0000313" key="5">
    <source>
        <dbReference type="Proteomes" id="UP000016922"/>
    </source>
</evidence>
<dbReference type="GO" id="GO:0007021">
    <property type="term" value="P:tubulin complex assembly"/>
    <property type="evidence" value="ECO:0007669"/>
    <property type="project" value="EnsemblFungi"/>
</dbReference>
<sequence>MSSPKGQGVDITALSLQQLSQVKKQFEDELTHLTNSFSQLRAAQARFKECLRSISQGAGAKAEGKEILVPLTASLYVPGTLKDADNVIVDVGTGFYVEKSTKDANKFYNGKVDELATNLKALEKIISEKTDGLRLIEDVLRQKVMAQNAAAANATS</sequence>
<dbReference type="PANTHER" id="PTHR12674:SF2">
    <property type="entry name" value="PREFOLDIN SUBUNIT 5"/>
    <property type="match status" value="1"/>
</dbReference>
<evidence type="ECO:0000256" key="2">
    <source>
        <dbReference type="ARBA" id="ARBA00023186"/>
    </source>
</evidence>
<dbReference type="GeneID" id="19466549"/>
<dbReference type="GO" id="GO:1990115">
    <property type="term" value="P:RNA polymerase III assembly"/>
    <property type="evidence" value="ECO:0007669"/>
    <property type="project" value="TreeGrafter"/>
</dbReference>
<dbReference type="SUPFAM" id="SSF46579">
    <property type="entry name" value="Prefoldin"/>
    <property type="match status" value="1"/>
</dbReference>
<dbReference type="GO" id="GO:0016272">
    <property type="term" value="C:prefoldin complex"/>
    <property type="evidence" value="ECO:0007669"/>
    <property type="project" value="EnsemblFungi"/>
</dbReference>
<dbReference type="InterPro" id="IPR009053">
    <property type="entry name" value="Prefoldin"/>
</dbReference>
<dbReference type="GO" id="GO:0032968">
    <property type="term" value="P:positive regulation of transcription elongation by RNA polymerase II"/>
    <property type="evidence" value="ECO:0007669"/>
    <property type="project" value="EnsemblFungi"/>
</dbReference>
<dbReference type="KEGG" id="glz:GLAREA_07496"/>